<feature type="transmembrane region" description="Helical" evidence="2">
    <location>
        <begin position="282"/>
        <end position="304"/>
    </location>
</feature>
<protein>
    <recommendedName>
        <fullName evidence="3">7TM-DISM receptor extracellular domain-containing protein</fullName>
    </recommendedName>
</protein>
<dbReference type="InterPro" id="IPR011623">
    <property type="entry name" value="7TMR_DISM_rcpt_extracell_dom1"/>
</dbReference>
<keyword evidence="2" id="KW-0472">Membrane</keyword>
<dbReference type="Gene3D" id="1.10.10.10">
    <property type="entry name" value="Winged helix-like DNA-binding domain superfamily/Winged helix DNA-binding domain"/>
    <property type="match status" value="1"/>
</dbReference>
<feature type="transmembrane region" description="Helical" evidence="2">
    <location>
        <begin position="342"/>
        <end position="364"/>
    </location>
</feature>
<keyword evidence="2" id="KW-0812">Transmembrane</keyword>
<feature type="region of interest" description="Disordered" evidence="1">
    <location>
        <begin position="600"/>
        <end position="620"/>
    </location>
</feature>
<keyword evidence="5" id="KW-1185">Reference proteome</keyword>
<evidence type="ECO:0000256" key="2">
    <source>
        <dbReference type="SAM" id="Phobius"/>
    </source>
</evidence>
<dbReference type="Proteomes" id="UP000601099">
    <property type="component" value="Unassembled WGS sequence"/>
</dbReference>
<comment type="caution">
    <text evidence="4">The sequence shown here is derived from an EMBL/GenBank/DDBJ whole genome shotgun (WGS) entry which is preliminary data.</text>
</comment>
<feature type="transmembrane region" description="Helical" evidence="2">
    <location>
        <begin position="239"/>
        <end position="261"/>
    </location>
</feature>
<feature type="transmembrane region" description="Helical" evidence="2">
    <location>
        <begin position="166"/>
        <end position="187"/>
    </location>
</feature>
<name>A0ABS0L3V1_9BACT</name>
<evidence type="ECO:0000313" key="5">
    <source>
        <dbReference type="Proteomes" id="UP000601099"/>
    </source>
</evidence>
<dbReference type="Pfam" id="PF07695">
    <property type="entry name" value="7TMR-DISM_7TM"/>
    <property type="match status" value="1"/>
</dbReference>
<keyword evidence="2" id="KW-1133">Transmembrane helix</keyword>
<feature type="domain" description="7TM-DISM receptor extracellular" evidence="3">
    <location>
        <begin position="172"/>
        <end position="389"/>
    </location>
</feature>
<dbReference type="EMBL" id="JADWYK010000009">
    <property type="protein sequence ID" value="MBG8554799.1"/>
    <property type="molecule type" value="Genomic_DNA"/>
</dbReference>
<feature type="transmembrane region" description="Helical" evidence="2">
    <location>
        <begin position="310"/>
        <end position="330"/>
    </location>
</feature>
<feature type="transmembrane region" description="Helical" evidence="2">
    <location>
        <begin position="199"/>
        <end position="219"/>
    </location>
</feature>
<reference evidence="4 5" key="1">
    <citation type="submission" date="2020-11" db="EMBL/GenBank/DDBJ databases">
        <title>Hymenobacter sp.</title>
        <authorList>
            <person name="Kim M.K."/>
        </authorList>
    </citation>
    <scope>NUCLEOTIDE SEQUENCE [LARGE SCALE GENOMIC DNA]</scope>
    <source>
        <strain evidence="4 5">BT594</strain>
    </source>
</reference>
<feature type="compositionally biased region" description="Basic and acidic residues" evidence="1">
    <location>
        <begin position="436"/>
        <end position="458"/>
    </location>
</feature>
<dbReference type="InterPro" id="IPR016032">
    <property type="entry name" value="Sig_transdc_resp-reg_C-effctor"/>
</dbReference>
<accession>A0ABS0L3V1</accession>
<evidence type="ECO:0000256" key="1">
    <source>
        <dbReference type="SAM" id="MobiDB-lite"/>
    </source>
</evidence>
<dbReference type="SUPFAM" id="SSF46894">
    <property type="entry name" value="C-terminal effector domain of the bipartite response regulators"/>
    <property type="match status" value="1"/>
</dbReference>
<evidence type="ECO:0000259" key="3">
    <source>
        <dbReference type="Pfam" id="PF07695"/>
    </source>
</evidence>
<feature type="region of interest" description="Disordered" evidence="1">
    <location>
        <begin position="435"/>
        <end position="467"/>
    </location>
</feature>
<dbReference type="InterPro" id="IPR036388">
    <property type="entry name" value="WH-like_DNA-bd_sf"/>
</dbReference>
<dbReference type="RefSeq" id="WP_196955821.1">
    <property type="nucleotide sequence ID" value="NZ_JADWYK010000009.1"/>
</dbReference>
<gene>
    <name evidence="4" type="ORF">I5L79_14680</name>
</gene>
<proteinExistence type="predicted"/>
<evidence type="ECO:0000313" key="4">
    <source>
        <dbReference type="EMBL" id="MBG8554799.1"/>
    </source>
</evidence>
<sequence length="620" mass="70113">MCLAGGLHAGAQPAAGKGKAADLTVRLEGMLPDKSYSWERIRTDSTLVFVPADSLRPTQARQFWLKSTVTNRSRYDQAGRLRVLPALDNTLFYFDADAQTWRTHRAGLAIATDSARLKGQMPLLLQGRTTTTVYVHVHLSQHATLPPSIHLGVSIEQEATARHTELFFGVAWAVSIAVLLLLLLTNLHGYARFPDRTTLYYICTQVGAALYITAFRNFFRVWFPAPVFSLMVLPSGISYGYSINNILMHLSVVLLLIGFGQMTRSYLETPTHLPRLDKVLRYALRGYIGFTVVVGMVNLSGFYLNYYSLLLDNLLVLGVITLLLYITFVAYRQRLPLARTYLLANVLPLLCIMAVAVYHVILGFDNEGKLLLPDLAVVSHALCFSAAISIRLQNLQRSLLAKEREASNLALDIRQQELRSREIALQNTQIQAAFQRMERQHQQDREQASQQLSEDRRQQQSTNQDLQQQLEANQRELASTSLYVQQKNALLAELKQQIGELGAQSPHGNQKELSGIKSILQTSLYLDEDWQRFKLHFEQVHPRFFEELQSKYPALTKHEQRLYCYFHINLSTKEIAVLLNIDPASVRRAKTRLYKKIGAADKGEEQPLAGPEMDEAQATD</sequence>
<organism evidence="4 5">
    <name type="scientific">Hymenobacter guriensis</name>
    <dbReference type="NCBI Taxonomy" id="2793065"/>
    <lineage>
        <taxon>Bacteria</taxon>
        <taxon>Pseudomonadati</taxon>
        <taxon>Bacteroidota</taxon>
        <taxon>Cytophagia</taxon>
        <taxon>Cytophagales</taxon>
        <taxon>Hymenobacteraceae</taxon>
        <taxon>Hymenobacter</taxon>
    </lineage>
</organism>